<dbReference type="AlphaFoldDB" id="A0A9W4SAY8"/>
<feature type="domain" description="ABC transporter" evidence="1">
    <location>
        <begin position="326"/>
        <end position="553"/>
    </location>
</feature>
<name>A0A9W4SAY8_9GLOM</name>
<dbReference type="PANTHER" id="PTHR43394">
    <property type="entry name" value="ATP-DEPENDENT PERMEASE MDL1, MITOCHONDRIAL"/>
    <property type="match status" value="1"/>
</dbReference>
<dbReference type="InterPro" id="IPR039421">
    <property type="entry name" value="Type_1_exporter"/>
</dbReference>
<dbReference type="OrthoDB" id="2399726at2759"/>
<accession>A0A9W4SAY8</accession>
<gene>
    <name evidence="2" type="ORF">FWILDA_LOCUS212</name>
</gene>
<dbReference type="Proteomes" id="UP001153678">
    <property type="component" value="Unassembled WGS sequence"/>
</dbReference>
<dbReference type="InterPro" id="IPR003439">
    <property type="entry name" value="ABC_transporter-like_ATP-bd"/>
</dbReference>
<dbReference type="GO" id="GO:0005524">
    <property type="term" value="F:ATP binding"/>
    <property type="evidence" value="ECO:0007669"/>
    <property type="project" value="InterPro"/>
</dbReference>
<proteinExistence type="predicted"/>
<protein>
    <submittedName>
        <fullName evidence="2">1316_t:CDS:1</fullName>
    </submittedName>
</protein>
<dbReference type="GO" id="GO:0015421">
    <property type="term" value="F:ABC-type oligopeptide transporter activity"/>
    <property type="evidence" value="ECO:0007669"/>
    <property type="project" value="TreeGrafter"/>
</dbReference>
<evidence type="ECO:0000313" key="2">
    <source>
        <dbReference type="EMBL" id="CAI2161756.1"/>
    </source>
</evidence>
<dbReference type="PROSITE" id="PS50893">
    <property type="entry name" value="ABC_TRANSPORTER_2"/>
    <property type="match status" value="1"/>
</dbReference>
<keyword evidence="3" id="KW-1185">Reference proteome</keyword>
<dbReference type="Gene3D" id="3.40.50.300">
    <property type="entry name" value="P-loop containing nucleotide triphosphate hydrolases"/>
    <property type="match status" value="1"/>
</dbReference>
<comment type="caution">
    <text evidence="2">The sequence shown here is derived from an EMBL/GenBank/DDBJ whole genome shotgun (WGS) entry which is preliminary data.</text>
</comment>
<dbReference type="Pfam" id="PF00005">
    <property type="entry name" value="ABC_tran"/>
    <property type="match status" value="1"/>
</dbReference>
<dbReference type="SUPFAM" id="SSF52540">
    <property type="entry name" value="P-loop containing nucleoside triphosphate hydrolases"/>
    <property type="match status" value="1"/>
</dbReference>
<dbReference type="EMBL" id="CAMKVN010000012">
    <property type="protein sequence ID" value="CAI2161756.1"/>
    <property type="molecule type" value="Genomic_DNA"/>
</dbReference>
<reference evidence="2" key="1">
    <citation type="submission" date="2022-08" db="EMBL/GenBank/DDBJ databases">
        <authorList>
            <person name="Kallberg Y."/>
            <person name="Tangrot J."/>
            <person name="Rosling A."/>
        </authorList>
    </citation>
    <scope>NUCLEOTIDE SEQUENCE</scope>
    <source>
        <strain evidence="2">Wild A</strain>
    </source>
</reference>
<dbReference type="PANTHER" id="PTHR43394:SF1">
    <property type="entry name" value="ATP-BINDING CASSETTE SUB-FAMILY B MEMBER 10, MITOCHONDRIAL"/>
    <property type="match status" value="1"/>
</dbReference>
<evidence type="ECO:0000259" key="1">
    <source>
        <dbReference type="PROSITE" id="PS50893"/>
    </source>
</evidence>
<sequence length="554" mass="63610">MVAVINFNIGVNFKDAFITEERTLTKKVIGVLESKGKDEKIDPEEIKSILNKKYNSVSEQQTKVKDSIEEGLKGKNSLAKKEAIDLIKEAGKDSKNKTIFHKKDFKFEFNLFGWKIVERTDLHLIKGFGFIPRILIERDLKKDLFRQFIRAKYPNSSEVSRNLITQFAGDLDSIARSIWFIPNLLVEIFLFAKAAKLNIAAKKRYEEDNKVIYERINNLEYIKAVPNYVIIPNIPITFVALVAGFTNKEGQRDEVFFLANFIRYYVTAQKLNSEMNKIVDSLMTIDDLSSNLTIVNESAKILNQETAPVALPTLPSKNIPFQNGDLIFQNVVFAYPKRPHQDILRNFSFHFVQGKIYGIAGKNGIGKSTITKTSLKLYEIKKGKILIGKNNIQEIETDSLHQHVCYQTNRPTFFRMSIAENVYYPNEYNKNDLEKLVAAAKKTGIYDFVNKLPNGFDTILREGGTDLSEGQKQQIMAMKMFIRDYDIYILDEILSNVHPVLKETILANIFAKIKGKTVLVIDHHYSIFNYVDYVYQFTGENLIKMEKSDFTKVS</sequence>
<evidence type="ECO:0000313" key="3">
    <source>
        <dbReference type="Proteomes" id="UP001153678"/>
    </source>
</evidence>
<dbReference type="GO" id="GO:0016887">
    <property type="term" value="F:ATP hydrolysis activity"/>
    <property type="evidence" value="ECO:0007669"/>
    <property type="project" value="InterPro"/>
</dbReference>
<organism evidence="2 3">
    <name type="scientific">Funneliformis geosporum</name>
    <dbReference type="NCBI Taxonomy" id="1117311"/>
    <lineage>
        <taxon>Eukaryota</taxon>
        <taxon>Fungi</taxon>
        <taxon>Fungi incertae sedis</taxon>
        <taxon>Mucoromycota</taxon>
        <taxon>Glomeromycotina</taxon>
        <taxon>Glomeromycetes</taxon>
        <taxon>Glomerales</taxon>
        <taxon>Glomeraceae</taxon>
        <taxon>Funneliformis</taxon>
    </lineage>
</organism>
<dbReference type="InterPro" id="IPR027417">
    <property type="entry name" value="P-loop_NTPase"/>
</dbReference>